<evidence type="ECO:0000256" key="2">
    <source>
        <dbReference type="ARBA" id="ARBA00022487"/>
    </source>
</evidence>
<evidence type="ECO:0000313" key="11">
    <source>
        <dbReference type="Proteomes" id="UP001278500"/>
    </source>
</evidence>
<comment type="similarity">
    <text evidence="9">Belongs to the carbohydrate esterase 1 (CE1) family.</text>
</comment>
<dbReference type="RefSeq" id="XP_062678925.1">
    <property type="nucleotide sequence ID" value="XM_062827393.1"/>
</dbReference>
<keyword evidence="7 9" id="KW-0119">Carbohydrate metabolism</keyword>
<evidence type="ECO:0000256" key="7">
    <source>
        <dbReference type="ARBA" id="ARBA00023277"/>
    </source>
</evidence>
<keyword evidence="8 9" id="KW-0624">Polysaccharide degradation</keyword>
<dbReference type="GeneID" id="87864547"/>
<comment type="subcellular location">
    <subcellularLocation>
        <location evidence="1 9">Secreted</location>
    </subcellularLocation>
</comment>
<keyword evidence="11" id="KW-1185">Reference proteome</keyword>
<keyword evidence="4" id="KW-0732">Signal</keyword>
<keyword evidence="6" id="KW-0325">Glycoprotein</keyword>
<proteinExistence type="inferred from homology"/>
<dbReference type="InterPro" id="IPR010126">
    <property type="entry name" value="Esterase_phb"/>
</dbReference>
<dbReference type="Gene3D" id="3.40.50.1820">
    <property type="entry name" value="alpha/beta hydrolase"/>
    <property type="match status" value="1"/>
</dbReference>
<sequence length="425" mass="45796">MVMFTTAVFDSSSVRARRRGFVRIATHRRFTELWAVSQKGIEVIITCPISPIYRNYNRTTTVDPFRANRKLELQDSPCEVTAVITLSITNSYSLLLIRPGSATLSTINTMVRTSLLTYLALGLGSTTVLAANCGQVPSQVSSQIPTGTLTPVTNFGENPTGLDLQIYVPKDLSPNPAVILALHMCGGTGPQYFQQSQYSPLADARRSFVVLYPSTPHDNHCWDVASNKSLTRDAGGDTTSLANMVRWAISEFDADPSKVFVTGSSSGCMMSNVMAAAYPDLFSAVSCYSGVAAGCLAGPLGSSPTTSDPTCAAGKNRKTGPEWAAILKGIYGTPAGYTEGKYPKVQTWHGEADFFVNYYTNLAEQLKQWSTVHGVSFSKNATDTPDSGYTKIVYGDGSKLVGYSARGVGHTVPVHPELDLQWFGL</sequence>
<evidence type="ECO:0000256" key="1">
    <source>
        <dbReference type="ARBA" id="ARBA00004613"/>
    </source>
</evidence>
<evidence type="ECO:0000256" key="8">
    <source>
        <dbReference type="ARBA" id="ARBA00023326"/>
    </source>
</evidence>
<dbReference type="PANTHER" id="PTHR43037:SF3">
    <property type="entry name" value="FERULOYL ESTERASE B"/>
    <property type="match status" value="1"/>
</dbReference>
<evidence type="ECO:0000256" key="5">
    <source>
        <dbReference type="ARBA" id="ARBA00022801"/>
    </source>
</evidence>
<dbReference type="Pfam" id="PF10503">
    <property type="entry name" value="Esterase_PHB"/>
    <property type="match status" value="1"/>
</dbReference>
<name>A0AAE0J9P0_9PEZI</name>
<evidence type="ECO:0000256" key="4">
    <source>
        <dbReference type="ARBA" id="ARBA00022729"/>
    </source>
</evidence>
<keyword evidence="2 9" id="KW-0719">Serine esterase</keyword>
<dbReference type="SUPFAM" id="SSF53474">
    <property type="entry name" value="alpha/beta-Hydrolases"/>
    <property type="match status" value="2"/>
</dbReference>
<dbReference type="GO" id="GO:0005576">
    <property type="term" value="C:extracellular region"/>
    <property type="evidence" value="ECO:0007669"/>
    <property type="project" value="UniProtKB-SubCell"/>
</dbReference>
<dbReference type="EC" id="3.1.1.-" evidence="9"/>
<evidence type="ECO:0000256" key="6">
    <source>
        <dbReference type="ARBA" id="ARBA00023180"/>
    </source>
</evidence>
<keyword evidence="3 9" id="KW-0964">Secreted</keyword>
<dbReference type="Proteomes" id="UP001278500">
    <property type="component" value="Unassembled WGS sequence"/>
</dbReference>
<evidence type="ECO:0000256" key="3">
    <source>
        <dbReference type="ARBA" id="ARBA00022525"/>
    </source>
</evidence>
<protein>
    <recommendedName>
        <fullName evidence="9">Carboxylic ester hydrolase</fullName>
        <ecNumber evidence="9">3.1.1.-</ecNumber>
    </recommendedName>
</protein>
<comment type="caution">
    <text evidence="10">The sequence shown here is derived from an EMBL/GenBank/DDBJ whole genome shotgun (WGS) entry which is preliminary data.</text>
</comment>
<dbReference type="InterPro" id="IPR050955">
    <property type="entry name" value="Plant_Biomass_Hydrol_Est"/>
</dbReference>
<gene>
    <name evidence="10" type="ORF">B0H65DRAFT_476830</name>
</gene>
<dbReference type="NCBIfam" id="TIGR01840">
    <property type="entry name" value="esterase_phb"/>
    <property type="match status" value="1"/>
</dbReference>
<dbReference type="InterPro" id="IPR029058">
    <property type="entry name" value="AB_hydrolase_fold"/>
</dbReference>
<evidence type="ECO:0000313" key="10">
    <source>
        <dbReference type="EMBL" id="KAK3339565.1"/>
    </source>
</evidence>
<dbReference type="GO" id="GO:0045493">
    <property type="term" value="P:xylan catabolic process"/>
    <property type="evidence" value="ECO:0007669"/>
    <property type="project" value="UniProtKB-UniRule"/>
</dbReference>
<dbReference type="EMBL" id="JAUEPP010000007">
    <property type="protein sequence ID" value="KAK3339565.1"/>
    <property type="molecule type" value="Genomic_DNA"/>
</dbReference>
<comment type="function">
    <text evidence="9">Esterase involved in the hydrolysis of xylan, a major structural heterogeneous polysaccharide found in plant biomass representing the second most abundant polysaccharide in the biosphere, after cellulose.</text>
</comment>
<dbReference type="GO" id="GO:0052689">
    <property type="term" value="F:carboxylic ester hydrolase activity"/>
    <property type="evidence" value="ECO:0007669"/>
    <property type="project" value="UniProtKB-KW"/>
</dbReference>
<evidence type="ECO:0000256" key="9">
    <source>
        <dbReference type="RuleBase" id="RU367147"/>
    </source>
</evidence>
<dbReference type="AlphaFoldDB" id="A0AAE0J9P0"/>
<dbReference type="PANTHER" id="PTHR43037">
    <property type="entry name" value="UNNAMED PRODUCT-RELATED"/>
    <property type="match status" value="1"/>
</dbReference>
<reference evidence="10" key="1">
    <citation type="journal article" date="2023" name="Mol. Phylogenet. Evol.">
        <title>Genome-scale phylogeny and comparative genomics of the fungal order Sordariales.</title>
        <authorList>
            <person name="Hensen N."/>
            <person name="Bonometti L."/>
            <person name="Westerberg I."/>
            <person name="Brannstrom I.O."/>
            <person name="Guillou S."/>
            <person name="Cros-Aarteil S."/>
            <person name="Calhoun S."/>
            <person name="Haridas S."/>
            <person name="Kuo A."/>
            <person name="Mondo S."/>
            <person name="Pangilinan J."/>
            <person name="Riley R."/>
            <person name="LaButti K."/>
            <person name="Andreopoulos B."/>
            <person name="Lipzen A."/>
            <person name="Chen C."/>
            <person name="Yan M."/>
            <person name="Daum C."/>
            <person name="Ng V."/>
            <person name="Clum A."/>
            <person name="Steindorff A."/>
            <person name="Ohm R.A."/>
            <person name="Martin F."/>
            <person name="Silar P."/>
            <person name="Natvig D.O."/>
            <person name="Lalanne C."/>
            <person name="Gautier V."/>
            <person name="Ament-Velasquez S.L."/>
            <person name="Kruys A."/>
            <person name="Hutchinson M.I."/>
            <person name="Powell A.J."/>
            <person name="Barry K."/>
            <person name="Miller A.N."/>
            <person name="Grigoriev I.V."/>
            <person name="Debuchy R."/>
            <person name="Gladieux P."/>
            <person name="Hiltunen Thoren M."/>
            <person name="Johannesson H."/>
        </authorList>
    </citation>
    <scope>NUCLEOTIDE SEQUENCE</scope>
    <source>
        <strain evidence="10">CBS 560.94</strain>
    </source>
</reference>
<accession>A0AAE0J9P0</accession>
<keyword evidence="5 9" id="KW-0378">Hydrolase</keyword>
<organism evidence="10 11">
    <name type="scientific">Neurospora tetraspora</name>
    <dbReference type="NCBI Taxonomy" id="94610"/>
    <lineage>
        <taxon>Eukaryota</taxon>
        <taxon>Fungi</taxon>
        <taxon>Dikarya</taxon>
        <taxon>Ascomycota</taxon>
        <taxon>Pezizomycotina</taxon>
        <taxon>Sordariomycetes</taxon>
        <taxon>Sordariomycetidae</taxon>
        <taxon>Sordariales</taxon>
        <taxon>Sordariaceae</taxon>
        <taxon>Neurospora</taxon>
    </lineage>
</organism>
<reference evidence="10" key="2">
    <citation type="submission" date="2023-06" db="EMBL/GenBank/DDBJ databases">
        <authorList>
            <consortium name="Lawrence Berkeley National Laboratory"/>
            <person name="Haridas S."/>
            <person name="Hensen N."/>
            <person name="Bonometti L."/>
            <person name="Westerberg I."/>
            <person name="Brannstrom I.O."/>
            <person name="Guillou S."/>
            <person name="Cros-Aarteil S."/>
            <person name="Calhoun S."/>
            <person name="Kuo A."/>
            <person name="Mondo S."/>
            <person name="Pangilinan J."/>
            <person name="Riley R."/>
            <person name="Labutti K."/>
            <person name="Andreopoulos B."/>
            <person name="Lipzen A."/>
            <person name="Chen C."/>
            <person name="Yanf M."/>
            <person name="Daum C."/>
            <person name="Ng V."/>
            <person name="Clum A."/>
            <person name="Steindorff A."/>
            <person name="Ohm R."/>
            <person name="Martin F."/>
            <person name="Silar P."/>
            <person name="Natvig D."/>
            <person name="Lalanne C."/>
            <person name="Gautier V."/>
            <person name="Ament-Velasquez S.L."/>
            <person name="Kruys A."/>
            <person name="Hutchinson M.I."/>
            <person name="Powell A.J."/>
            <person name="Barry K."/>
            <person name="Miller A.N."/>
            <person name="Grigoriev I.V."/>
            <person name="Debuchy R."/>
            <person name="Gladieux P."/>
            <person name="Thoren M.H."/>
            <person name="Johannesson H."/>
        </authorList>
    </citation>
    <scope>NUCLEOTIDE SEQUENCE</scope>
    <source>
        <strain evidence="10">CBS 560.94</strain>
    </source>
</reference>